<name>A0A6G1QL57_CHAAH</name>
<evidence type="ECO:0000313" key="2">
    <source>
        <dbReference type="Proteomes" id="UP000503349"/>
    </source>
</evidence>
<accession>A0A6G1QL57</accession>
<dbReference type="Proteomes" id="UP000503349">
    <property type="component" value="Chromosome 19"/>
</dbReference>
<protein>
    <submittedName>
        <fullName evidence="1">Uncharacterized protein</fullName>
    </submittedName>
</protein>
<dbReference type="EMBL" id="CM015730">
    <property type="protein sequence ID" value="KAF3703401.1"/>
    <property type="molecule type" value="Genomic_DNA"/>
</dbReference>
<reference evidence="1 2" key="1">
    <citation type="submission" date="2019-02" db="EMBL/GenBank/DDBJ databases">
        <title>Opniocepnalus argus genome.</title>
        <authorList>
            <person name="Zhou C."/>
            <person name="Xiao S."/>
        </authorList>
    </citation>
    <scope>NUCLEOTIDE SEQUENCE [LARGE SCALE GENOMIC DNA]</scope>
    <source>
        <strain evidence="1">OARG1902GOOAL</strain>
        <tissue evidence="1">Muscle</tissue>
    </source>
</reference>
<reference evidence="2" key="2">
    <citation type="submission" date="2019-02" db="EMBL/GenBank/DDBJ databases">
        <title>Opniocepnalus argus Var Kimnra genome.</title>
        <authorList>
            <person name="Zhou C."/>
            <person name="Xiao S."/>
        </authorList>
    </citation>
    <scope>NUCLEOTIDE SEQUENCE [LARGE SCALE GENOMIC DNA]</scope>
</reference>
<sequence>MHLCTWSVREEGGGVQSSGIHMDEQDVSCRWQAADHPQLGPTSQLAGAWAAIGKSIFMPNSCQSDI</sequence>
<keyword evidence="2" id="KW-1185">Reference proteome</keyword>
<proteinExistence type="predicted"/>
<dbReference type="AlphaFoldDB" id="A0A6G1QL57"/>
<evidence type="ECO:0000313" key="1">
    <source>
        <dbReference type="EMBL" id="KAF3703401.1"/>
    </source>
</evidence>
<gene>
    <name evidence="1" type="ORF">EXN66_Car019089</name>
</gene>
<organism evidence="1 2">
    <name type="scientific">Channa argus</name>
    <name type="common">Northern snakehead</name>
    <name type="synonym">Ophicephalus argus</name>
    <dbReference type="NCBI Taxonomy" id="215402"/>
    <lineage>
        <taxon>Eukaryota</taxon>
        <taxon>Metazoa</taxon>
        <taxon>Chordata</taxon>
        <taxon>Craniata</taxon>
        <taxon>Vertebrata</taxon>
        <taxon>Euteleostomi</taxon>
        <taxon>Actinopterygii</taxon>
        <taxon>Neopterygii</taxon>
        <taxon>Teleostei</taxon>
        <taxon>Neoteleostei</taxon>
        <taxon>Acanthomorphata</taxon>
        <taxon>Anabantaria</taxon>
        <taxon>Anabantiformes</taxon>
        <taxon>Channoidei</taxon>
        <taxon>Channidae</taxon>
        <taxon>Channa</taxon>
    </lineage>
</organism>